<evidence type="ECO:0000313" key="1">
    <source>
        <dbReference type="EMBL" id="CCD15204.1"/>
    </source>
</evidence>
<dbReference type="EMBL" id="CAEQ01001821">
    <property type="protein sequence ID" value="CCD15204.1"/>
    <property type="molecule type" value="Genomic_DNA"/>
</dbReference>
<keyword evidence="2" id="KW-1185">Reference proteome</keyword>
<proteinExistence type="predicted"/>
<sequence length="150" mass="16292">MLVGTAPVTLGSLPTLSRALIVYTPRSIGSNIFLLFLQSCKGFSRLILSSTRAISSPFPPDTSSSVSACCLWWALLHSKPAPVIPAVHIHGATRSSVTCLIPSLKPLRFVQRTSRTAPQVSPLIASAAFFPYSHLKLPHPHNLYRLPRLP</sequence>
<accession>F9WD53</accession>
<dbReference type="AlphaFoldDB" id="F9WD53"/>
<dbReference type="VEuPathDB" id="TriTrypDB:TcIL3000_0_57490"/>
<name>F9WD53_TRYCI</name>
<evidence type="ECO:0000313" key="2">
    <source>
        <dbReference type="Proteomes" id="UP000000702"/>
    </source>
</evidence>
<organism evidence="1 2">
    <name type="scientific">Trypanosoma congolense (strain IL3000)</name>
    <dbReference type="NCBI Taxonomy" id="1068625"/>
    <lineage>
        <taxon>Eukaryota</taxon>
        <taxon>Discoba</taxon>
        <taxon>Euglenozoa</taxon>
        <taxon>Kinetoplastea</taxon>
        <taxon>Metakinetoplastina</taxon>
        <taxon>Trypanosomatida</taxon>
        <taxon>Trypanosomatidae</taxon>
        <taxon>Trypanosoma</taxon>
        <taxon>Nannomonas</taxon>
    </lineage>
</organism>
<reference evidence="1 2" key="2">
    <citation type="journal article" date="2012" name="Proc. Natl. Acad. Sci. U.S.A.">
        <title>Antigenic diversity is generated by distinct evolutionary mechanisms in African trypanosome species.</title>
        <authorList>
            <person name="Jackson A.P."/>
            <person name="Berry A."/>
            <person name="Aslett M."/>
            <person name="Allison H.C."/>
            <person name="Burton P."/>
            <person name="Vavrova-Anderson J."/>
            <person name="Brown R."/>
            <person name="Browne H."/>
            <person name="Corton N."/>
            <person name="Hauser H."/>
            <person name="Gamble J."/>
            <person name="Gilderthorp R."/>
            <person name="Marcello L."/>
            <person name="McQuillan J."/>
            <person name="Otto T.D."/>
            <person name="Quail M.A."/>
            <person name="Sanders M.J."/>
            <person name="van Tonder A."/>
            <person name="Ginger M.L."/>
            <person name="Field M.C."/>
            <person name="Barry J.D."/>
            <person name="Hertz-Fowler C."/>
            <person name="Berriman M."/>
        </authorList>
    </citation>
    <scope>NUCLEOTIDE SEQUENCE [LARGE SCALE GENOMIC DNA]</scope>
    <source>
        <strain evidence="1 2">IL3000</strain>
    </source>
</reference>
<dbReference type="Proteomes" id="UP000000702">
    <property type="component" value="Unassembled WGS sequence"/>
</dbReference>
<gene>
    <name evidence="1" type="ORF">TCIL3000_0_57490</name>
</gene>
<protein>
    <submittedName>
        <fullName evidence="1">WGS project CAEQ00000000 data, annotated contig 2321</fullName>
    </submittedName>
</protein>
<comment type="caution">
    <text evidence="1">The sequence shown here is derived from an EMBL/GenBank/DDBJ whole genome shotgun (WGS) entry which is preliminary data.</text>
</comment>
<reference evidence="2" key="1">
    <citation type="submission" date="2011-07" db="EMBL/GenBank/DDBJ databases">
        <title>Divergent evolution of antigenic variation in African trypanosomes.</title>
        <authorList>
            <person name="Jackson A.P."/>
            <person name="Berry A."/>
            <person name="Allison H.C."/>
            <person name="Burton P."/>
            <person name="Anderson J."/>
            <person name="Aslett M."/>
            <person name="Brown R."/>
            <person name="Corton N."/>
            <person name="Harris D."/>
            <person name="Hauser H."/>
            <person name="Gamble J."/>
            <person name="Gilderthorp R."/>
            <person name="McQuillan J."/>
            <person name="Quail M.A."/>
            <person name="Sanders M."/>
            <person name="Van Tonder A."/>
            <person name="Ginger M.L."/>
            <person name="Donelson J.E."/>
            <person name="Field M.C."/>
            <person name="Barry J.D."/>
            <person name="Berriman M."/>
            <person name="Hertz-Fowler C."/>
        </authorList>
    </citation>
    <scope>NUCLEOTIDE SEQUENCE [LARGE SCALE GENOMIC DNA]</scope>
    <source>
        <strain evidence="2">IL3000</strain>
    </source>
</reference>